<reference evidence="1 2" key="1">
    <citation type="submission" date="2021-04" db="EMBL/GenBank/DDBJ databases">
        <title>Metabacillus sp. strain KIGAM252 whole genome sequence.</title>
        <authorList>
            <person name="Seo M.-J."/>
            <person name="Cho E.-S."/>
            <person name="Hwang C.Y."/>
            <person name="Yoon D.J."/>
        </authorList>
    </citation>
    <scope>NUCLEOTIDE SEQUENCE [LARGE SCALE GENOMIC DNA]</scope>
    <source>
        <strain evidence="1 2">KIGAM252</strain>
    </source>
</reference>
<protein>
    <submittedName>
        <fullName evidence="1">DUF1934 family protein</fullName>
    </submittedName>
</protein>
<dbReference type="EMBL" id="JAGVRK010000001">
    <property type="protein sequence ID" value="MBS2970898.1"/>
    <property type="molecule type" value="Genomic_DNA"/>
</dbReference>
<name>A0ABS5LK08_9BACI</name>
<gene>
    <name evidence="1" type="ORF">J9317_19325</name>
</gene>
<proteinExistence type="predicted"/>
<keyword evidence="2" id="KW-1185">Reference proteome</keyword>
<dbReference type="Gene3D" id="2.40.128.20">
    <property type="match status" value="1"/>
</dbReference>
<dbReference type="SUPFAM" id="SSF50814">
    <property type="entry name" value="Lipocalins"/>
    <property type="match status" value="1"/>
</dbReference>
<comment type="caution">
    <text evidence="1">The sequence shown here is derived from an EMBL/GenBank/DDBJ whole genome shotgun (WGS) entry which is preliminary data.</text>
</comment>
<evidence type="ECO:0000313" key="1">
    <source>
        <dbReference type="EMBL" id="MBS2970898.1"/>
    </source>
</evidence>
<dbReference type="InterPro" id="IPR015231">
    <property type="entry name" value="DUF1934"/>
</dbReference>
<dbReference type="RefSeq" id="WP_211561638.1">
    <property type="nucleotide sequence ID" value="NZ_JAGVRK010000001.1"/>
</dbReference>
<dbReference type="Proteomes" id="UP000682403">
    <property type="component" value="Unassembled WGS sequence"/>
</dbReference>
<accession>A0ABS5LK08</accession>
<evidence type="ECO:0000313" key="2">
    <source>
        <dbReference type="Proteomes" id="UP000682403"/>
    </source>
</evidence>
<dbReference type="InterPro" id="IPR012674">
    <property type="entry name" value="Calycin"/>
</dbReference>
<dbReference type="Pfam" id="PF09148">
    <property type="entry name" value="DUF1934"/>
    <property type="match status" value="1"/>
</dbReference>
<organism evidence="1 2">
    <name type="scientific">Metabacillus flavus</name>
    <dbReference type="NCBI Taxonomy" id="2823519"/>
    <lineage>
        <taxon>Bacteria</taxon>
        <taxon>Bacillati</taxon>
        <taxon>Bacillota</taxon>
        <taxon>Bacilli</taxon>
        <taxon>Bacillales</taxon>
        <taxon>Bacillaceae</taxon>
        <taxon>Metabacillus</taxon>
    </lineage>
</organism>
<sequence>MKEQTPVSLYIHSKIRNEGETETIEFRSSGSFYIKDSVPYLTYKEEQEYGTIQTIVKMKPEETIVFRSGAVSMKQRFIKDAETLTHYKTPLGTLQMTTYTSRVAQIINHESAEGKLEIEYELHMGEGQTHLHTLLIDFKEAKS</sequence>